<sequence length="144" mass="16358">MLIRRFNTPRPAAAYTRNVSMKKLVMEYGAPLALYYFITNELLVCGLTYLLHYGYFGKEDLIDFLESVGASRYINLKAVEGKSWSFFDGRVAVSARLVANFTAASVFMSLWTPLQVPVCIATYPFIRRSAQWILRKLPVAKATE</sequence>
<keyword evidence="1" id="KW-1133">Transmembrane helix</keyword>
<dbReference type="AlphaFoldDB" id="A0A0N0DR63"/>
<gene>
    <name evidence="2" type="ORF">ABB37_09613</name>
</gene>
<keyword evidence="1" id="KW-0472">Membrane</keyword>
<reference evidence="2 3" key="1">
    <citation type="submission" date="2015-07" db="EMBL/GenBank/DDBJ databases">
        <title>High-quality genome of monoxenous trypanosomatid Leptomonas pyrrhocoris.</title>
        <authorList>
            <person name="Flegontov P."/>
            <person name="Butenko A."/>
            <person name="Firsov S."/>
            <person name="Vlcek C."/>
            <person name="Logacheva M.D."/>
            <person name="Field M."/>
            <person name="Filatov D."/>
            <person name="Flegontova O."/>
            <person name="Gerasimov E."/>
            <person name="Jackson A.P."/>
            <person name="Kelly S."/>
            <person name="Opperdoes F."/>
            <person name="O'Reilly A."/>
            <person name="Votypka J."/>
            <person name="Yurchenko V."/>
            <person name="Lukes J."/>
        </authorList>
    </citation>
    <scope>NUCLEOTIDE SEQUENCE [LARGE SCALE GENOMIC DNA]</scope>
    <source>
        <strain evidence="2">H10</strain>
    </source>
</reference>
<comment type="caution">
    <text evidence="2">The sequence shown here is derived from an EMBL/GenBank/DDBJ whole genome shotgun (WGS) entry which is preliminary data.</text>
</comment>
<feature type="transmembrane region" description="Helical" evidence="1">
    <location>
        <begin position="106"/>
        <end position="126"/>
    </location>
</feature>
<evidence type="ECO:0000313" key="3">
    <source>
        <dbReference type="Proteomes" id="UP000037923"/>
    </source>
</evidence>
<feature type="transmembrane region" description="Helical" evidence="1">
    <location>
        <begin position="32"/>
        <end position="51"/>
    </location>
</feature>
<dbReference type="RefSeq" id="XP_015652120.1">
    <property type="nucleotide sequence ID" value="XM_015809184.1"/>
</dbReference>
<name>A0A0N0DR63_LEPPY</name>
<dbReference type="OMA" id="PICIATY"/>
<dbReference type="Proteomes" id="UP000037923">
    <property type="component" value="Unassembled WGS sequence"/>
</dbReference>
<keyword evidence="3" id="KW-1185">Reference proteome</keyword>
<protein>
    <recommendedName>
        <fullName evidence="4">DUF1279 domain-containing protein</fullName>
    </recommendedName>
</protein>
<dbReference type="EMBL" id="LGTL01000033">
    <property type="protein sequence ID" value="KPA73681.1"/>
    <property type="molecule type" value="Genomic_DNA"/>
</dbReference>
<dbReference type="VEuPathDB" id="TriTrypDB:LpyrH10_33_0210"/>
<evidence type="ECO:0000256" key="1">
    <source>
        <dbReference type="SAM" id="Phobius"/>
    </source>
</evidence>
<dbReference type="EMBL" id="LGTL01000033">
    <property type="protein sequence ID" value="KPA73682.1"/>
    <property type="molecule type" value="Genomic_DNA"/>
</dbReference>
<organism evidence="2 3">
    <name type="scientific">Leptomonas pyrrhocoris</name>
    <name type="common">Firebug parasite</name>
    <dbReference type="NCBI Taxonomy" id="157538"/>
    <lineage>
        <taxon>Eukaryota</taxon>
        <taxon>Discoba</taxon>
        <taxon>Euglenozoa</taxon>
        <taxon>Kinetoplastea</taxon>
        <taxon>Metakinetoplastina</taxon>
        <taxon>Trypanosomatida</taxon>
        <taxon>Trypanosomatidae</taxon>
        <taxon>Leishmaniinae</taxon>
        <taxon>Leptomonas</taxon>
    </lineage>
</organism>
<dbReference type="RefSeq" id="XP_015652121.1">
    <property type="nucleotide sequence ID" value="XM_015809185.1"/>
</dbReference>
<evidence type="ECO:0008006" key="4">
    <source>
        <dbReference type="Google" id="ProtNLM"/>
    </source>
</evidence>
<keyword evidence="1" id="KW-0812">Transmembrane</keyword>
<accession>A0A0N0DR63</accession>
<proteinExistence type="predicted"/>
<dbReference type="GeneID" id="26909896"/>
<evidence type="ECO:0000313" key="2">
    <source>
        <dbReference type="EMBL" id="KPA73681.1"/>
    </source>
</evidence>
<dbReference type="OrthoDB" id="260551at2759"/>